<comment type="caution">
    <text evidence="1">The sequence shown here is derived from an EMBL/GenBank/DDBJ whole genome shotgun (WGS) entry which is preliminary data.</text>
</comment>
<organism evidence="1 2">
    <name type="scientific">Brachionus plicatilis</name>
    <name type="common">Marine rotifer</name>
    <name type="synonym">Brachionus muelleri</name>
    <dbReference type="NCBI Taxonomy" id="10195"/>
    <lineage>
        <taxon>Eukaryota</taxon>
        <taxon>Metazoa</taxon>
        <taxon>Spiralia</taxon>
        <taxon>Gnathifera</taxon>
        <taxon>Rotifera</taxon>
        <taxon>Eurotatoria</taxon>
        <taxon>Monogononta</taxon>
        <taxon>Pseudotrocha</taxon>
        <taxon>Ploima</taxon>
        <taxon>Brachionidae</taxon>
        <taxon>Brachionus</taxon>
    </lineage>
</organism>
<proteinExistence type="predicted"/>
<gene>
    <name evidence="1" type="ORF">BpHYR1_045889</name>
</gene>
<evidence type="ECO:0000313" key="1">
    <source>
        <dbReference type="EMBL" id="RNA31625.1"/>
    </source>
</evidence>
<evidence type="ECO:0000313" key="2">
    <source>
        <dbReference type="Proteomes" id="UP000276133"/>
    </source>
</evidence>
<sequence length="139" mass="16218">MCLKFKFFNLNTFKMGKAIFSKLFKSTEYLPTFGKLALCAEQSLANGALWLSLKSMTSKPVRICELSLSSSVRNNYCGSLQNLCKFSKIAPYLKALFCMKFHNNKFHKKNIFEMFLLPQYHIRANFSYQQNRIIEMKII</sequence>
<dbReference type="Proteomes" id="UP000276133">
    <property type="component" value="Unassembled WGS sequence"/>
</dbReference>
<reference evidence="1 2" key="1">
    <citation type="journal article" date="2018" name="Sci. Rep.">
        <title>Genomic signatures of local adaptation to the degree of environmental predictability in rotifers.</title>
        <authorList>
            <person name="Franch-Gras L."/>
            <person name="Hahn C."/>
            <person name="Garcia-Roger E.M."/>
            <person name="Carmona M.J."/>
            <person name="Serra M."/>
            <person name="Gomez A."/>
        </authorList>
    </citation>
    <scope>NUCLEOTIDE SEQUENCE [LARGE SCALE GENOMIC DNA]</scope>
    <source>
        <strain evidence="1">HYR1</strain>
    </source>
</reference>
<name>A0A3M7S7J7_BRAPC</name>
<keyword evidence="2" id="KW-1185">Reference proteome</keyword>
<accession>A0A3M7S7J7</accession>
<dbReference type="EMBL" id="REGN01001916">
    <property type="protein sequence ID" value="RNA31625.1"/>
    <property type="molecule type" value="Genomic_DNA"/>
</dbReference>
<protein>
    <submittedName>
        <fullName evidence="1">Uncharacterized protein</fullName>
    </submittedName>
</protein>
<dbReference type="AlphaFoldDB" id="A0A3M7S7J7"/>